<evidence type="ECO:0000313" key="3">
    <source>
        <dbReference type="Proteomes" id="UP000674179"/>
    </source>
</evidence>
<dbReference type="KEGG" id="lenr:94168272"/>
<name>A0A836GP14_LEIEN</name>
<organism evidence="2 3">
    <name type="scientific">Leishmania enriettii</name>
    <dbReference type="NCBI Taxonomy" id="5663"/>
    <lineage>
        <taxon>Eukaryota</taxon>
        <taxon>Discoba</taxon>
        <taxon>Euglenozoa</taxon>
        <taxon>Kinetoplastea</taxon>
        <taxon>Metakinetoplastina</taxon>
        <taxon>Trypanosomatida</taxon>
        <taxon>Trypanosomatidae</taxon>
        <taxon>Leishmaniinae</taxon>
        <taxon>Leishmania</taxon>
    </lineage>
</organism>
<evidence type="ECO:0000256" key="1">
    <source>
        <dbReference type="SAM" id="MobiDB-lite"/>
    </source>
</evidence>
<dbReference type="EMBL" id="JAFHKP010000035">
    <property type="protein sequence ID" value="KAG5467343.1"/>
    <property type="molecule type" value="Genomic_DNA"/>
</dbReference>
<dbReference type="GeneID" id="94168272"/>
<dbReference type="OrthoDB" id="273258at2759"/>
<gene>
    <name evidence="2" type="ORF">CUR178_00985</name>
</gene>
<proteinExistence type="predicted"/>
<accession>A0A836GP14</accession>
<feature type="region of interest" description="Disordered" evidence="1">
    <location>
        <begin position="547"/>
        <end position="568"/>
    </location>
</feature>
<evidence type="ECO:0000313" key="2">
    <source>
        <dbReference type="EMBL" id="KAG5467343.1"/>
    </source>
</evidence>
<keyword evidence="3" id="KW-1185">Reference proteome</keyword>
<dbReference type="Proteomes" id="UP000674179">
    <property type="component" value="Chromosome 35"/>
</dbReference>
<dbReference type="AlphaFoldDB" id="A0A836GP14"/>
<protein>
    <submittedName>
        <fullName evidence="2">Uncharacterized protein</fullName>
    </submittedName>
</protein>
<comment type="caution">
    <text evidence="2">The sequence shown here is derived from an EMBL/GenBank/DDBJ whole genome shotgun (WGS) entry which is preliminary data.</text>
</comment>
<sequence>MSMLRQCKGRGGKLKATGNRTKAICEPSAGQSRSFSISALSNSAEALPLHPMPLRTSSHDCVRRLSHLGFTGCLRRSFCTHTSVRPHRSPASRRGCRFSRVSGGGAAAGSPTRNLLSPFGHLLQGSSRGPQGLFAEPLEAWLSVFADSVPFYKDCLVICPSTASNVQRQRLWDRCRQHIPSAHIGALTPRKYDAGVAVATDATPVLSLPSSTSAGRTSTAEASARLEVGPLVPRGGGGAHLKSAATARMPSLHSPLEHVTPGSLDIIVLASNVFAHEMLFDSPWHLTLAHRALRPHGVVAILGQVAEARVAAPEWAAMDATDYIESTHLNARETLQLAASSGSSELALDADREQHLRRAVEVHETLRSGHADVFFPFPSVRRRWFTSEYALHPAQLAAHYRAAPLYQALYGPAGSLWWNKMRFRADARQRQRTAASAVNGSEEEFFVDVTEAVPGGTASAGQGTESPLEDLVAAWSPPGVRRRRGVEDPLDILQAILDSRVAEADICAARPPLLVQMHHFVVTCCARSMNATPSPEGKTRLHGSRFTALGGEQSSSLSGSERPKALDM</sequence>
<reference evidence="2 3" key="1">
    <citation type="submission" date="2021-02" db="EMBL/GenBank/DDBJ databases">
        <title>Leishmania (Mundinia) enrietti genome sequencing and assembly.</title>
        <authorList>
            <person name="Almutairi H."/>
            <person name="Gatherer D."/>
        </authorList>
    </citation>
    <scope>NUCLEOTIDE SEQUENCE [LARGE SCALE GENOMIC DNA]</scope>
    <source>
        <strain evidence="2">CUR178</strain>
    </source>
</reference>
<feature type="compositionally biased region" description="Low complexity" evidence="1">
    <location>
        <begin position="549"/>
        <end position="560"/>
    </location>
</feature>
<dbReference type="RefSeq" id="XP_067688865.1">
    <property type="nucleotide sequence ID" value="XM_067832762.1"/>
</dbReference>